<proteinExistence type="predicted"/>
<keyword evidence="3" id="KW-1185">Reference proteome</keyword>
<gene>
    <name evidence="2" type="ORF">V1479_05530</name>
</gene>
<dbReference type="InterPro" id="IPR014914">
    <property type="entry name" value="RES_dom"/>
</dbReference>
<reference evidence="2 3" key="1">
    <citation type="submission" date="2024-01" db="EMBL/GenBank/DDBJ databases">
        <title>New evidence supports the origin of RcGTA from prophage.</title>
        <authorList>
            <person name="Xu Y."/>
            <person name="Liu B."/>
            <person name="Chen F."/>
        </authorList>
    </citation>
    <scope>NUCLEOTIDE SEQUENCE [LARGE SCALE GENOMIC DNA]</scope>
    <source>
        <strain evidence="2 3">CBW1107-2</strain>
    </source>
</reference>
<dbReference type="Proteomes" id="UP001559025">
    <property type="component" value="Unassembled WGS sequence"/>
</dbReference>
<sequence length="258" mass="30069">MTEFDTWRAYSNFEREVTRDRRFIRSDTAERFLNSVRISCKSRHSRISNRRRLWRAQQGHGWRYEEQINDYLPAAFPKDRMLPLTDRAMEGRANPRGIPVVYLCTNKDAAMSETRPWLGSYVSLGLFQTTRDLRLVDCTRDHQSHTALFIEEPPADQRDAAVWAQIDRAFTKPVTRSDDTDTYVATQILAELFKHEGFDGILYGSAFGERSTNVALFSRDSVELLMCELHEVTGVKLNFRERDNPYFVRSVKSRATKK</sequence>
<dbReference type="SMART" id="SM00953">
    <property type="entry name" value="RES"/>
    <property type="match status" value="1"/>
</dbReference>
<name>A0ABV3WQ26_9HYPH</name>
<organism evidence="2 3">
    <name type="scientific">Neoaquamicrobium sediminum</name>
    <dbReference type="NCBI Taxonomy" id="1849104"/>
    <lineage>
        <taxon>Bacteria</taxon>
        <taxon>Pseudomonadati</taxon>
        <taxon>Pseudomonadota</taxon>
        <taxon>Alphaproteobacteria</taxon>
        <taxon>Hyphomicrobiales</taxon>
        <taxon>Phyllobacteriaceae</taxon>
        <taxon>Neoaquamicrobium</taxon>
    </lineage>
</organism>
<protein>
    <submittedName>
        <fullName evidence="2">RES family NAD+ phosphorylase</fullName>
    </submittedName>
</protein>
<feature type="domain" description="RES" evidence="1">
    <location>
        <begin position="77"/>
        <end position="230"/>
    </location>
</feature>
<accession>A0ABV3WQ26</accession>
<dbReference type="RefSeq" id="WP_368802045.1">
    <property type="nucleotide sequence ID" value="NZ_JAZHFV010000002.1"/>
</dbReference>
<evidence type="ECO:0000313" key="3">
    <source>
        <dbReference type="Proteomes" id="UP001559025"/>
    </source>
</evidence>
<dbReference type="Pfam" id="PF08808">
    <property type="entry name" value="RES"/>
    <property type="match status" value="1"/>
</dbReference>
<evidence type="ECO:0000313" key="2">
    <source>
        <dbReference type="EMBL" id="MEX4006757.1"/>
    </source>
</evidence>
<dbReference type="EMBL" id="JAZHFV010000002">
    <property type="protein sequence ID" value="MEX4006757.1"/>
    <property type="molecule type" value="Genomic_DNA"/>
</dbReference>
<evidence type="ECO:0000259" key="1">
    <source>
        <dbReference type="SMART" id="SM00953"/>
    </source>
</evidence>
<comment type="caution">
    <text evidence="2">The sequence shown here is derived from an EMBL/GenBank/DDBJ whole genome shotgun (WGS) entry which is preliminary data.</text>
</comment>